<dbReference type="VEuPathDB" id="FungiDB:CC77DRAFT_543203"/>
<dbReference type="Proteomes" id="UP000077248">
    <property type="component" value="Unassembled WGS sequence"/>
</dbReference>
<proteinExistence type="predicted"/>
<name>A0A177E0K3_ALTAL</name>
<dbReference type="RefSeq" id="XP_018390163.1">
    <property type="nucleotide sequence ID" value="XM_018532097.1"/>
</dbReference>
<feature type="region of interest" description="Disordered" evidence="1">
    <location>
        <begin position="102"/>
        <end position="129"/>
    </location>
</feature>
<sequence length="146" mass="15827">MVTLPARSIQARSRVNRWAVSWLWIDASMSRAPLSGAPHGSGKVRLGFTYRITTLSILHSAAVGPAHSLSGTIETDCPPARPLTSSAAYKPAGISIRALCPRPLLPTRPRPPRSRPPRSLSSPRSNISLTRDPPGCRYMVYGCRVC</sequence>
<dbReference type="GeneID" id="29117691"/>
<reference evidence="2 3" key="1">
    <citation type="submission" date="2016-05" db="EMBL/GenBank/DDBJ databases">
        <title>Comparative analysis of secretome profiles of manganese(II)-oxidizing ascomycete fungi.</title>
        <authorList>
            <consortium name="DOE Joint Genome Institute"/>
            <person name="Zeiner C.A."/>
            <person name="Purvine S.O."/>
            <person name="Zink E.M."/>
            <person name="Wu S."/>
            <person name="Pasa-Tolic L."/>
            <person name="Chaput D.L."/>
            <person name="Haridas S."/>
            <person name="Grigoriev I.V."/>
            <person name="Santelli C.M."/>
            <person name="Hansel C.M."/>
        </authorList>
    </citation>
    <scope>NUCLEOTIDE SEQUENCE [LARGE SCALE GENOMIC DNA]</scope>
    <source>
        <strain evidence="2 3">SRC1lrK2f</strain>
    </source>
</reference>
<evidence type="ECO:0000313" key="2">
    <source>
        <dbReference type="EMBL" id="OAG24742.1"/>
    </source>
</evidence>
<accession>A0A177E0K3</accession>
<organism evidence="2 3">
    <name type="scientific">Alternaria alternata</name>
    <name type="common">Alternaria rot fungus</name>
    <name type="synonym">Torula alternata</name>
    <dbReference type="NCBI Taxonomy" id="5599"/>
    <lineage>
        <taxon>Eukaryota</taxon>
        <taxon>Fungi</taxon>
        <taxon>Dikarya</taxon>
        <taxon>Ascomycota</taxon>
        <taxon>Pezizomycotina</taxon>
        <taxon>Dothideomycetes</taxon>
        <taxon>Pleosporomycetidae</taxon>
        <taxon>Pleosporales</taxon>
        <taxon>Pleosporineae</taxon>
        <taxon>Pleosporaceae</taxon>
        <taxon>Alternaria</taxon>
        <taxon>Alternaria sect. Alternaria</taxon>
        <taxon>Alternaria alternata complex</taxon>
    </lineage>
</organism>
<dbReference type="EMBL" id="KV441471">
    <property type="protein sequence ID" value="OAG24742.1"/>
    <property type="molecule type" value="Genomic_DNA"/>
</dbReference>
<evidence type="ECO:0000256" key="1">
    <source>
        <dbReference type="SAM" id="MobiDB-lite"/>
    </source>
</evidence>
<keyword evidence="3" id="KW-1185">Reference proteome</keyword>
<dbReference type="AlphaFoldDB" id="A0A177E0K3"/>
<protein>
    <submittedName>
        <fullName evidence="2">Uncharacterized protein</fullName>
    </submittedName>
</protein>
<dbReference type="KEGG" id="aalt:CC77DRAFT_543203"/>
<evidence type="ECO:0000313" key="3">
    <source>
        <dbReference type="Proteomes" id="UP000077248"/>
    </source>
</evidence>
<gene>
    <name evidence="2" type="ORF">CC77DRAFT_543203</name>
</gene>